<feature type="region of interest" description="Disordered" evidence="1">
    <location>
        <begin position="647"/>
        <end position="685"/>
    </location>
</feature>
<reference evidence="4" key="1">
    <citation type="journal article" date="2019" name="Sci. Rep.">
        <title>Draft genome of Tanacetum cinerariifolium, the natural source of mosquito coil.</title>
        <authorList>
            <person name="Yamashiro T."/>
            <person name="Shiraishi A."/>
            <person name="Satake H."/>
            <person name="Nakayama K."/>
        </authorList>
    </citation>
    <scope>NUCLEOTIDE SEQUENCE</scope>
</reference>
<dbReference type="Pfam" id="PF25597">
    <property type="entry name" value="SH3_retrovirus"/>
    <property type="match status" value="2"/>
</dbReference>
<comment type="caution">
    <text evidence="4">The sequence shown here is derived from an EMBL/GenBank/DDBJ whole genome shotgun (WGS) entry which is preliminary data.</text>
</comment>
<name>A0A6L2JTC7_TANCI</name>
<gene>
    <name evidence="4" type="ORF">Tci_012309</name>
</gene>
<feature type="domain" description="Retroviral polymerase SH3-like" evidence="3">
    <location>
        <begin position="1258"/>
        <end position="1316"/>
    </location>
</feature>
<organism evidence="4">
    <name type="scientific">Tanacetum cinerariifolium</name>
    <name type="common">Dalmatian daisy</name>
    <name type="synonym">Chrysanthemum cinerariifolium</name>
    <dbReference type="NCBI Taxonomy" id="118510"/>
    <lineage>
        <taxon>Eukaryota</taxon>
        <taxon>Viridiplantae</taxon>
        <taxon>Streptophyta</taxon>
        <taxon>Embryophyta</taxon>
        <taxon>Tracheophyta</taxon>
        <taxon>Spermatophyta</taxon>
        <taxon>Magnoliopsida</taxon>
        <taxon>eudicotyledons</taxon>
        <taxon>Gunneridae</taxon>
        <taxon>Pentapetalae</taxon>
        <taxon>asterids</taxon>
        <taxon>campanulids</taxon>
        <taxon>Asterales</taxon>
        <taxon>Asteraceae</taxon>
        <taxon>Asteroideae</taxon>
        <taxon>Anthemideae</taxon>
        <taxon>Anthemidinae</taxon>
        <taxon>Tanacetum</taxon>
    </lineage>
</organism>
<dbReference type="Pfam" id="PF22936">
    <property type="entry name" value="Pol_BBD"/>
    <property type="match status" value="1"/>
</dbReference>
<feature type="compositionally biased region" description="Basic and acidic residues" evidence="1">
    <location>
        <begin position="647"/>
        <end position="656"/>
    </location>
</feature>
<feature type="domain" description="Retroviral polymerase SH3-like" evidence="3">
    <location>
        <begin position="585"/>
        <end position="645"/>
    </location>
</feature>
<dbReference type="CDD" id="cd09272">
    <property type="entry name" value="RNase_HI_RT_Ty1"/>
    <property type="match status" value="1"/>
</dbReference>
<dbReference type="InterPro" id="IPR054722">
    <property type="entry name" value="PolX-like_BBD"/>
</dbReference>
<feature type="compositionally biased region" description="Polar residues" evidence="1">
    <location>
        <begin position="1330"/>
        <end position="1344"/>
    </location>
</feature>
<protein>
    <submittedName>
        <fullName evidence="4">Zinc finger, CCHC-type</fullName>
    </submittedName>
</protein>
<dbReference type="PANTHER" id="PTHR47592:SF27">
    <property type="entry name" value="OS08G0421700 PROTEIN"/>
    <property type="match status" value="1"/>
</dbReference>
<evidence type="ECO:0000259" key="3">
    <source>
        <dbReference type="Pfam" id="PF25597"/>
    </source>
</evidence>
<feature type="region of interest" description="Disordered" evidence="1">
    <location>
        <begin position="1329"/>
        <end position="1353"/>
    </location>
</feature>
<feature type="domain" description="Retrovirus-related Pol polyprotein from transposon TNT 1-94-like beta-barrel" evidence="2">
    <location>
        <begin position="504"/>
        <end position="584"/>
    </location>
</feature>
<proteinExistence type="predicted"/>
<evidence type="ECO:0000313" key="4">
    <source>
        <dbReference type="EMBL" id="GEU40331.1"/>
    </source>
</evidence>
<dbReference type="EMBL" id="BKCJ010001288">
    <property type="protein sequence ID" value="GEU40331.1"/>
    <property type="molecule type" value="Genomic_DNA"/>
</dbReference>
<dbReference type="PANTHER" id="PTHR47592">
    <property type="entry name" value="PBF68 PROTEIN"/>
    <property type="match status" value="1"/>
</dbReference>
<sequence>MMSFLFTIVTSRFPSINNQLRNSSNPRQQATMHDGWVTVQQLHRRLNSYATGEGHMARQFLKPKRKRDASWFREKVLLVKAQGNGKVLTEQELELLADPGNSKGSITQTIITNNAAYQADDLDSYDSDCDDITTSKVALMANLSRYDSDVLSEETESLTTTFNVLKNESKDKETKNIDKEIALEKKVKELDNIVYKIEQELSAEQAFWFQMSNPSTDSFDASLVKLDVPSELPKNRVTPNAITKEVQIVFNQIKIAVQQHSVDKRCLEIANNQVLNENDRLLEQIISQDIMNIAMNSSLNMNAFVNVNSSTAMNDFVNYVEICNKCLELKAELICTKLSILEALKGLISKIPREITLSLFTTFDYVGVGTKFEVSGFDKARDSSILGIALDFRRGVTAYSFSLEEEDKYERHDFRRWQMKMHFLLTTLKVVYVLTTPMSELLEDATVEVIRIRTKWENDDYICRGHILNGMSDSLFDVYTNVELTNELWDSLESKYMVDAITRWIDFGATTHVCKDRCWFKTFEPVEDGSVLYMGDEHFAHVHGKGSVALEFSSGKTVTLFNVLYVPKLHKNLVSGPVLNKCGYKAVVRLPYLKRKTLGEKGIDCIFVGYAEHSKAYSFYVIEPNDSISINSIIESRDEIFDENHLSSIPRPKDKIPNMQESQINDHSDEVPSEIPEPQKEEDPRTYNEAMQSWDAAFWKEAIEDEIGSIMENNTWVLSDLPLGCKPLGFRQKEEIDYFDTYAPVARITTISIFNGDLDEEVYMKQPEGFVMPGEADIILGIMIKRKNKGIVITQSHYIKKILKKFNHEDCSPVSTPMDPVEKLKPNTGKPVDQLEYLRAISCLMYAMKSTRSDIAYAVGRLSRFTSNPIRHHWKAIIRVFKYLRGTKDYGLSYVGYPSVLEGYSDASWINHVEDSSSTSGWVFLLGGGAISWASKKQICITGSTMESEFVALAAAGARSKGTTYVNMRDKNNRETHIYYLKDTIEQAAIVRKIVKQGKLLNPLDSVSYTACKYVSLIQELLGYVRDTCPDTHKPSEKLVAVTPMNKIKTVRISQPSSSNIKNKVEAQPRKVNKPNRVVEPICEANVKHTMLNANSQLICVTCKQCMFDANHDLCFLDVVNEMNMRAKSKSKSAKKNKLHNIWKPTGKIFTEVGLKKKPTRRTFTLVGNLCPLTRITSNKVVPHKETTPHSIETQKPELKMYSRRPKQVKTVDSGCSKHMTGDRSQLTNFVPKFLGHNLFSVGQFCNSDLEVAFRKHTCFVRNLKNLGKLQAKADIGIFIGYAPKKKAYRIYNRRTQKIIKTIHVDFDELTTMASEQSSLELALHEMTPVTPSSELSPNPTSSAPFVPPTRKE</sequence>
<accession>A0A6L2JTC7</accession>
<evidence type="ECO:0000259" key="2">
    <source>
        <dbReference type="Pfam" id="PF22936"/>
    </source>
</evidence>
<evidence type="ECO:0000256" key="1">
    <source>
        <dbReference type="SAM" id="MobiDB-lite"/>
    </source>
</evidence>
<dbReference type="InterPro" id="IPR057670">
    <property type="entry name" value="SH3_retrovirus"/>
</dbReference>